<feature type="domain" description="SGNH" evidence="3">
    <location>
        <begin position="395"/>
        <end position="605"/>
    </location>
</feature>
<keyword evidence="4" id="KW-0012">Acyltransferase</keyword>
<keyword evidence="5" id="KW-1185">Reference proteome</keyword>
<dbReference type="PANTHER" id="PTHR23028:SF53">
    <property type="entry name" value="ACYL_TRANSF_3 DOMAIN-CONTAINING PROTEIN"/>
    <property type="match status" value="1"/>
</dbReference>
<keyword evidence="1" id="KW-0812">Transmembrane</keyword>
<accession>A0ABY8BGB1</accession>
<dbReference type="InterPro" id="IPR050879">
    <property type="entry name" value="Acyltransferase_3"/>
</dbReference>
<feature type="transmembrane region" description="Helical" evidence="1">
    <location>
        <begin position="315"/>
        <end position="331"/>
    </location>
</feature>
<keyword evidence="4" id="KW-0808">Transferase</keyword>
<sequence>MDYRREIDGLRALAILPVILFHAGFGVVSGGFVGVDVFFVISGYLITTIVLAELARGDFSIAGFYERRARRILPAMFVVILLCLPVAWVMLDPFEMKEFSQSIFATSLFSSNFYFFLKTGYFDISAELKPLLHTWSLAVEEHYYILFPLAIMPLWKHGRKLIPPVFATIFAASLLFAQWGIMYHPSMAFYLLPARAWEIMLGTLCAIVLSRNGERKLAAPPWAEQLASLAGLVLIVGAVLAFDGKTLAPGPAMLVPTVGAALVILFARPGTLAHQLLGLRAFVLIGLVSYSAYLWHQPALAFYRLYFVDDPSHTVAIALIVAVFVLAYLTYRLVETPFRARGALRLTRRQVFAFALIGLVAMAAVGFSGHHWRGFPGRNVQTLRLGQNGGLSFACSGADLDDARCKSKADPKVILWGDSYAMHLGQALADVYRDQGLWQMTLSSCPPVPGFLDAPVKAAVTCDKFNDRVIEKLRTLPHPEAYTVVISSMSNLAAPLYRPMSSNTFDELSKRGYKLVLVSQTPRYRGTKRCLKMHIRSDGDFSSCTFDFNQADNRSFFDQLRAFSATHNAQFVDLSRLFCDDSQRCSIQKDGVLLVRDIGHMSTESTGKLAAFLRSQLQPTGRVAGAPPSAGVPAAQAR</sequence>
<feature type="transmembrane region" description="Helical" evidence="1">
    <location>
        <begin position="12"/>
        <end position="32"/>
    </location>
</feature>
<dbReference type="Pfam" id="PF01757">
    <property type="entry name" value="Acyl_transf_3"/>
    <property type="match status" value="1"/>
</dbReference>
<feature type="transmembrane region" description="Helical" evidence="1">
    <location>
        <begin position="38"/>
        <end position="59"/>
    </location>
</feature>
<proteinExistence type="predicted"/>
<evidence type="ECO:0000313" key="4">
    <source>
        <dbReference type="EMBL" id="WEF34338.1"/>
    </source>
</evidence>
<feature type="transmembrane region" description="Helical" evidence="1">
    <location>
        <begin position="103"/>
        <end position="122"/>
    </location>
</feature>
<organism evidence="4 5">
    <name type="scientific">Pseudoduganella chitinolytica</name>
    <dbReference type="NCBI Taxonomy" id="34070"/>
    <lineage>
        <taxon>Bacteria</taxon>
        <taxon>Pseudomonadati</taxon>
        <taxon>Pseudomonadota</taxon>
        <taxon>Betaproteobacteria</taxon>
        <taxon>Burkholderiales</taxon>
        <taxon>Oxalobacteraceae</taxon>
        <taxon>Telluria group</taxon>
        <taxon>Pseudoduganella</taxon>
    </lineage>
</organism>
<reference evidence="4 5" key="1">
    <citation type="submission" date="2023-02" db="EMBL/GenBank/DDBJ databases">
        <title>Gemone sequence of Telluria chitinolytica ACM 3522T.</title>
        <authorList>
            <person name="Frediansyah A."/>
            <person name="Miess H."/>
            <person name="Gross H."/>
        </authorList>
    </citation>
    <scope>NUCLEOTIDE SEQUENCE [LARGE SCALE GENOMIC DNA]</scope>
    <source>
        <strain evidence="4 5">ACM 3522</strain>
    </source>
</reference>
<dbReference type="EMBL" id="CP119083">
    <property type="protein sequence ID" value="WEF34338.1"/>
    <property type="molecule type" value="Genomic_DNA"/>
</dbReference>
<evidence type="ECO:0000256" key="1">
    <source>
        <dbReference type="SAM" id="Phobius"/>
    </source>
</evidence>
<feature type="transmembrane region" description="Helical" evidence="1">
    <location>
        <begin position="161"/>
        <end position="181"/>
    </location>
</feature>
<keyword evidence="1" id="KW-0472">Membrane</keyword>
<name>A0ABY8BGB1_9BURK</name>
<feature type="domain" description="Acyltransferase 3" evidence="2">
    <location>
        <begin position="6"/>
        <end position="332"/>
    </location>
</feature>
<feature type="transmembrane region" description="Helical" evidence="1">
    <location>
        <begin position="248"/>
        <end position="267"/>
    </location>
</feature>
<feature type="transmembrane region" description="Helical" evidence="1">
    <location>
        <begin position="279"/>
        <end position="295"/>
    </location>
</feature>
<dbReference type="InterPro" id="IPR043968">
    <property type="entry name" value="SGNH"/>
</dbReference>
<feature type="transmembrane region" description="Helical" evidence="1">
    <location>
        <begin position="71"/>
        <end position="91"/>
    </location>
</feature>
<dbReference type="Proteomes" id="UP001216510">
    <property type="component" value="Chromosome"/>
</dbReference>
<evidence type="ECO:0000259" key="2">
    <source>
        <dbReference type="Pfam" id="PF01757"/>
    </source>
</evidence>
<keyword evidence="1" id="KW-1133">Transmembrane helix</keyword>
<dbReference type="GO" id="GO:0016746">
    <property type="term" value="F:acyltransferase activity"/>
    <property type="evidence" value="ECO:0007669"/>
    <property type="project" value="UniProtKB-KW"/>
</dbReference>
<dbReference type="RefSeq" id="WP_277417017.1">
    <property type="nucleotide sequence ID" value="NZ_CP119083.1"/>
</dbReference>
<gene>
    <name evidence="4" type="ORF">PX653_06070</name>
</gene>
<evidence type="ECO:0000313" key="5">
    <source>
        <dbReference type="Proteomes" id="UP001216510"/>
    </source>
</evidence>
<protein>
    <submittedName>
        <fullName evidence="4">Acyltransferase family protein</fullName>
    </submittedName>
</protein>
<feature type="transmembrane region" description="Helical" evidence="1">
    <location>
        <begin position="187"/>
        <end position="210"/>
    </location>
</feature>
<dbReference type="Pfam" id="PF19040">
    <property type="entry name" value="SGNH"/>
    <property type="match status" value="1"/>
</dbReference>
<evidence type="ECO:0000259" key="3">
    <source>
        <dbReference type="Pfam" id="PF19040"/>
    </source>
</evidence>
<feature type="transmembrane region" description="Helical" evidence="1">
    <location>
        <begin position="351"/>
        <end position="372"/>
    </location>
</feature>
<dbReference type="InterPro" id="IPR002656">
    <property type="entry name" value="Acyl_transf_3_dom"/>
</dbReference>
<feature type="transmembrane region" description="Helical" evidence="1">
    <location>
        <begin position="222"/>
        <end position="242"/>
    </location>
</feature>
<dbReference type="PANTHER" id="PTHR23028">
    <property type="entry name" value="ACETYLTRANSFERASE"/>
    <property type="match status" value="1"/>
</dbReference>